<evidence type="ECO:0000313" key="1">
    <source>
        <dbReference type="EMBL" id="KAL3307166.1"/>
    </source>
</evidence>
<gene>
    <name evidence="1" type="ORF">Ciccas_014327</name>
</gene>
<feature type="non-terminal residue" evidence="1">
    <location>
        <position position="1"/>
    </location>
</feature>
<sequence>KKLRKLFEDATGHDKLIKKYENWDISMEKTQMIIDGSIHYKKLTRLTNFVGFTSLPEQQFLHELESKIVKEVTAFMESTEFQNCGICKMTLDQMVDIIKKSIEEDSDSKNLNKYFCRDFTYYVSFEIFLKDWDKMRKDFSDKHDPIKLIDKVKPTLKEIFDNFCQNKTQLFAIINY</sequence>
<name>A0ABD2PL86_9PLAT</name>
<reference evidence="1 2" key="1">
    <citation type="submission" date="2024-11" db="EMBL/GenBank/DDBJ databases">
        <title>Adaptive evolution of stress response genes in parasites aligns with host niche diversity.</title>
        <authorList>
            <person name="Hahn C."/>
            <person name="Resl P."/>
        </authorList>
    </citation>
    <scope>NUCLEOTIDE SEQUENCE [LARGE SCALE GENOMIC DNA]</scope>
    <source>
        <strain evidence="1">EGGRZ-B1_66</strain>
        <tissue evidence="1">Body</tissue>
    </source>
</reference>
<dbReference type="EMBL" id="JBJKFK010008128">
    <property type="protein sequence ID" value="KAL3307166.1"/>
    <property type="molecule type" value="Genomic_DNA"/>
</dbReference>
<organism evidence="1 2">
    <name type="scientific">Cichlidogyrus casuarinus</name>
    <dbReference type="NCBI Taxonomy" id="1844966"/>
    <lineage>
        <taxon>Eukaryota</taxon>
        <taxon>Metazoa</taxon>
        <taxon>Spiralia</taxon>
        <taxon>Lophotrochozoa</taxon>
        <taxon>Platyhelminthes</taxon>
        <taxon>Monogenea</taxon>
        <taxon>Monopisthocotylea</taxon>
        <taxon>Dactylogyridea</taxon>
        <taxon>Ancyrocephalidae</taxon>
        <taxon>Cichlidogyrus</taxon>
    </lineage>
</organism>
<comment type="caution">
    <text evidence="1">The sequence shown here is derived from an EMBL/GenBank/DDBJ whole genome shotgun (WGS) entry which is preliminary data.</text>
</comment>
<protein>
    <submittedName>
        <fullName evidence="1">Uncharacterized protein</fullName>
    </submittedName>
</protein>
<dbReference type="AlphaFoldDB" id="A0ABD2PL86"/>
<keyword evidence="2" id="KW-1185">Reference proteome</keyword>
<accession>A0ABD2PL86</accession>
<evidence type="ECO:0000313" key="2">
    <source>
        <dbReference type="Proteomes" id="UP001626550"/>
    </source>
</evidence>
<dbReference type="Proteomes" id="UP001626550">
    <property type="component" value="Unassembled WGS sequence"/>
</dbReference>
<proteinExistence type="predicted"/>